<name>A0A6N6JBZ4_9RHOB</name>
<dbReference type="AlphaFoldDB" id="A0A6N6JBZ4"/>
<gene>
    <name evidence="1" type="ORF">KIN_08970</name>
</gene>
<protein>
    <submittedName>
        <fullName evidence="1">Uncharacterized protein</fullName>
    </submittedName>
</protein>
<proteinExistence type="predicted"/>
<sequence>MADLTAVEKGNDWLKKIGAKLELDKLILKESLNYLKPTAWRQASSVRPWCISGKSWLYRNGAHSGF</sequence>
<organism evidence="1 2">
    <name type="scientific">Litoreibacter roseus</name>
    <dbReference type="NCBI Taxonomy" id="2601869"/>
    <lineage>
        <taxon>Bacteria</taxon>
        <taxon>Pseudomonadati</taxon>
        <taxon>Pseudomonadota</taxon>
        <taxon>Alphaproteobacteria</taxon>
        <taxon>Rhodobacterales</taxon>
        <taxon>Roseobacteraceae</taxon>
        <taxon>Litoreibacter</taxon>
    </lineage>
</organism>
<accession>A0A6N6JBZ4</accession>
<keyword evidence="2" id="KW-1185">Reference proteome</keyword>
<dbReference type="Proteomes" id="UP000436822">
    <property type="component" value="Unassembled WGS sequence"/>
</dbReference>
<evidence type="ECO:0000313" key="1">
    <source>
        <dbReference type="EMBL" id="GFE63823.1"/>
    </source>
</evidence>
<dbReference type="EMBL" id="BLJE01000001">
    <property type="protein sequence ID" value="GFE63823.1"/>
    <property type="molecule type" value="Genomic_DNA"/>
</dbReference>
<comment type="caution">
    <text evidence="1">The sequence shown here is derived from an EMBL/GenBank/DDBJ whole genome shotgun (WGS) entry which is preliminary data.</text>
</comment>
<reference evidence="1 2" key="1">
    <citation type="submission" date="2019-12" db="EMBL/GenBank/DDBJ databases">
        <title>Litoreibacter badius sp. nov., a novel bacteriochlorophyll a-containing bacterium in the genus Litoreibacter.</title>
        <authorList>
            <person name="Kanamuro M."/>
            <person name="Takabe Y."/>
            <person name="Mori K."/>
            <person name="Takaichi S."/>
            <person name="Hanada S."/>
        </authorList>
    </citation>
    <scope>NUCLEOTIDE SEQUENCE [LARGE SCALE GENOMIC DNA]</scope>
    <source>
        <strain evidence="1 2">K6</strain>
    </source>
</reference>
<evidence type="ECO:0000313" key="2">
    <source>
        <dbReference type="Proteomes" id="UP000436822"/>
    </source>
</evidence>